<evidence type="ECO:0000313" key="3">
    <source>
        <dbReference type="Proteomes" id="UP001385951"/>
    </source>
</evidence>
<keyword evidence="3" id="KW-1185">Reference proteome</keyword>
<dbReference type="AlphaFoldDB" id="A0AAW0GPI8"/>
<evidence type="ECO:0000259" key="1">
    <source>
        <dbReference type="Pfam" id="PF01467"/>
    </source>
</evidence>
<dbReference type="Proteomes" id="UP001385951">
    <property type="component" value="Unassembled WGS sequence"/>
</dbReference>
<dbReference type="InterPro" id="IPR004821">
    <property type="entry name" value="Cyt_trans-like"/>
</dbReference>
<dbReference type="PANTHER" id="PTHR10695">
    <property type="entry name" value="DEPHOSPHO-COA KINASE-RELATED"/>
    <property type="match status" value="1"/>
</dbReference>
<reference evidence="2 3" key="1">
    <citation type="submission" date="2022-09" db="EMBL/GenBank/DDBJ databases">
        <authorList>
            <person name="Palmer J.M."/>
        </authorList>
    </citation>
    <scope>NUCLEOTIDE SEQUENCE [LARGE SCALE GENOMIC DNA]</scope>
    <source>
        <strain evidence="2 3">DSM 7382</strain>
    </source>
</reference>
<dbReference type="InterPro" id="IPR014729">
    <property type="entry name" value="Rossmann-like_a/b/a_fold"/>
</dbReference>
<dbReference type="Gene3D" id="3.40.50.620">
    <property type="entry name" value="HUPs"/>
    <property type="match status" value="1"/>
</dbReference>
<sequence>MLSYPSSLAQHFLGIDVVWLQPDAVQPTKLPTPNPLTLHPSEPVPSEFPVTALGGTFDHLHAGHKILLSMAAWITSEKLIVGMTDDVLLRNKANKHILEPLAVRTERTFNFLKLFKPSVKYDIVPITDVYGPTGWDPNIQALVVSRETLSGGKMIEKHRREKSLPLLKTFVIDVISSTEANLDGDADTLKKAKMSSTFIREWIVQQGQSQQSQPSSETMT</sequence>
<dbReference type="EMBL" id="JASBNA010000003">
    <property type="protein sequence ID" value="KAK7693749.1"/>
    <property type="molecule type" value="Genomic_DNA"/>
</dbReference>
<feature type="domain" description="Cytidyltransferase-like" evidence="1">
    <location>
        <begin position="53"/>
        <end position="152"/>
    </location>
</feature>
<dbReference type="GO" id="GO:0004140">
    <property type="term" value="F:dephospho-CoA kinase activity"/>
    <property type="evidence" value="ECO:0007669"/>
    <property type="project" value="TreeGrafter"/>
</dbReference>
<dbReference type="GO" id="GO:0015937">
    <property type="term" value="P:coenzyme A biosynthetic process"/>
    <property type="evidence" value="ECO:0007669"/>
    <property type="project" value="TreeGrafter"/>
</dbReference>
<dbReference type="SUPFAM" id="SSF52374">
    <property type="entry name" value="Nucleotidylyl transferase"/>
    <property type="match status" value="1"/>
</dbReference>
<evidence type="ECO:0000313" key="2">
    <source>
        <dbReference type="EMBL" id="KAK7693749.1"/>
    </source>
</evidence>
<dbReference type="CDD" id="cd02164">
    <property type="entry name" value="PPAT_CoAS"/>
    <property type="match status" value="1"/>
</dbReference>
<organism evidence="2 3">
    <name type="scientific">Cerrena zonata</name>
    <dbReference type="NCBI Taxonomy" id="2478898"/>
    <lineage>
        <taxon>Eukaryota</taxon>
        <taxon>Fungi</taxon>
        <taxon>Dikarya</taxon>
        <taxon>Basidiomycota</taxon>
        <taxon>Agaricomycotina</taxon>
        <taxon>Agaricomycetes</taxon>
        <taxon>Polyporales</taxon>
        <taxon>Cerrenaceae</taxon>
        <taxon>Cerrena</taxon>
    </lineage>
</organism>
<dbReference type="PANTHER" id="PTHR10695:SF46">
    <property type="entry name" value="BIFUNCTIONAL COENZYME A SYNTHASE-RELATED"/>
    <property type="match status" value="1"/>
</dbReference>
<protein>
    <recommendedName>
        <fullName evidence="1">Cytidyltransferase-like domain-containing protein</fullName>
    </recommendedName>
</protein>
<dbReference type="Pfam" id="PF01467">
    <property type="entry name" value="CTP_transf_like"/>
    <property type="match status" value="1"/>
</dbReference>
<accession>A0AAW0GPI8</accession>
<comment type="caution">
    <text evidence="2">The sequence shown here is derived from an EMBL/GenBank/DDBJ whole genome shotgun (WGS) entry which is preliminary data.</text>
</comment>
<proteinExistence type="predicted"/>
<name>A0AAW0GPI8_9APHY</name>
<gene>
    <name evidence="2" type="ORF">QCA50_003321</name>
</gene>